<evidence type="ECO:0000313" key="23">
    <source>
        <dbReference type="Proteomes" id="UP000499080"/>
    </source>
</evidence>
<name>A0A4Y2NTT3_ARAVE</name>
<organism evidence="22 23">
    <name type="scientific">Araneus ventricosus</name>
    <name type="common">Orbweaver spider</name>
    <name type="synonym">Epeira ventricosa</name>
    <dbReference type="NCBI Taxonomy" id="182803"/>
    <lineage>
        <taxon>Eukaryota</taxon>
        <taxon>Metazoa</taxon>
        <taxon>Ecdysozoa</taxon>
        <taxon>Arthropoda</taxon>
        <taxon>Chelicerata</taxon>
        <taxon>Arachnida</taxon>
        <taxon>Araneae</taxon>
        <taxon>Araneomorphae</taxon>
        <taxon>Entelegynae</taxon>
        <taxon>Araneoidea</taxon>
        <taxon>Araneidae</taxon>
        <taxon>Araneus</taxon>
    </lineage>
</organism>
<dbReference type="Pfam" id="PF25597">
    <property type="entry name" value="SH3_retrovirus"/>
    <property type="match status" value="1"/>
</dbReference>
<sequence>MDAELKYSVDQFDGANFAVWVRRIESIFVAKNLDKFLNKEADETKEDEVSASKKAYALMLSFLSDKVLMSLLDENTCASIFQKLKSTYLRDGAVNQILIRKRLAMLKKKKEVSMQEHLNEVNGLVNQLKSCGVKISDMDIIVYILMSLPPEYDSTKSAIENQPSEHVSLQFVVSRLLDAEALLKDRRVSETKAPRSELSNDVAFPTNQRTVVCFKCNKKGHIARFCDKTVVCHHCGKLGHKKRNCRYLTRKKPSFKEEEAAAVSFVVCEGEVKKFIVDSGATSHMCSQREWFEELKPSSGIVSCAAKSRLLEVAGVGVIRGRLKNGQEIVLTNVLFIPELNGNLISVKQIQKAGYSILFKDNKAIVKGKNKTFVLCELNSKGQYVSDFFPTVSYTFVAETEEAELWHRRLGHSGNYALRKLRLPTSDSFCENCVLAKQSAEPIGKGNRRRESAPMRMIHSDLCGPVEQATLSGERYVLTFVDDYSRFCEVRLIKKKSDIAVEFNKFLKVNDTVKRIRCDNAKEYVSGELQKIARNAGVEIDPCPPYTPQLNGVAERMNRTLFDKARAMLYDSKLPKSCWGYAIQSAAFLHNRIPCTSINDCTPYELKYSTKPDLSKIRIFGCDAYVKIADTQRRKLNPKSKKMIFIGYSSLGYRVMDPVTRRVTVSRNVRFVEKKIISDKLSATPNIENQEDTSDLGEENEKEMDIKLEETERAIDDKYPDFRRSQRERKPPVRYPFNESLSTTNEELTFDEIKFLPDEEQSNWKSAMDEEMLSMQKNKVWDLVELPEKEKQPITCKWIFKRKRDGKYKARLVARGFMQKEGVDYTETFSPVISMPSLRLVLVLILQENLHSYVMDVKTAFLNGDLDEVVYMSQPQGYDDGTKQVCKLNKSLYGLKQAPRQWFHKFQQFMNKVKFKQSTSDPCIFIRKEKGRKVIICLYVDDLLIAGSDRDEVKTVINLLQNEFEMSKSAPATEFLGIRLVFTLTELKLDQEEYIDKMLKRFNMSDCKPCSTPLEPKCTSADFANSELFEGPFRELIGSLLYLAVTTRPDILFSVNCLSQLQEKPTVAAWTGLKRILRYLKGTKNFKLVYKKLHNPNFNIDLYVDADWASDTIDRKSVSGYVLMFCNCPILWCCKKQNCISLSSTEAEIIALSKSLQDLLYYKNVVNEISRINSISIYEDNQSAIKSVTNENVCGRLKHLDVKLKFIRETLINHCIRVKYVCTENQIADLFTKSLSKCKLYKLLCFCSVCMHD</sequence>
<dbReference type="InterPro" id="IPR001878">
    <property type="entry name" value="Znf_CCHC"/>
</dbReference>
<comment type="function">
    <text evidence="1">The aspartyl protease (PR) mediates the proteolytic cleavages of the Gag and Gag-Pol polyproteins after assembly of the VLP.</text>
</comment>
<dbReference type="GO" id="GO:0008270">
    <property type="term" value="F:zinc ion binding"/>
    <property type="evidence" value="ECO:0007669"/>
    <property type="project" value="UniProtKB-KW"/>
</dbReference>
<keyword evidence="7" id="KW-0064">Aspartyl protease</keyword>
<dbReference type="Pfam" id="PF22936">
    <property type="entry name" value="Pol_BBD"/>
    <property type="match status" value="1"/>
</dbReference>
<keyword evidence="8" id="KW-0255">Endonuclease</keyword>
<keyword evidence="9" id="KW-0378">Hydrolase</keyword>
<reference evidence="22 23" key="1">
    <citation type="journal article" date="2019" name="Sci. Rep.">
        <title>Orb-weaving spider Araneus ventricosus genome elucidates the spidroin gene catalogue.</title>
        <authorList>
            <person name="Kono N."/>
            <person name="Nakamura H."/>
            <person name="Ohtoshi R."/>
            <person name="Moran D.A.P."/>
            <person name="Shinohara A."/>
            <person name="Yoshida Y."/>
            <person name="Fujiwara M."/>
            <person name="Mori M."/>
            <person name="Tomita M."/>
            <person name="Arakawa K."/>
        </authorList>
    </citation>
    <scope>NUCLEOTIDE SEQUENCE [LARGE SCALE GENOMIC DNA]</scope>
</reference>
<dbReference type="InterPro" id="IPR039537">
    <property type="entry name" value="Retrotran_Ty1/copia-like"/>
</dbReference>
<dbReference type="CDD" id="cd09272">
    <property type="entry name" value="RNase_HI_RT_Ty1"/>
    <property type="match status" value="1"/>
</dbReference>
<keyword evidence="11" id="KW-0460">Magnesium</keyword>
<keyword evidence="14" id="KW-0239">DNA-directed DNA polymerase</keyword>
<evidence type="ECO:0000256" key="3">
    <source>
        <dbReference type="ARBA" id="ARBA00022670"/>
    </source>
</evidence>
<evidence type="ECO:0000256" key="12">
    <source>
        <dbReference type="ARBA" id="ARBA00022908"/>
    </source>
</evidence>
<keyword evidence="16" id="KW-0233">DNA recombination</keyword>
<dbReference type="InterPro" id="IPR013103">
    <property type="entry name" value="RVT_2"/>
</dbReference>
<feature type="domain" description="CCHC-type" evidence="20">
    <location>
        <begin position="232"/>
        <end position="246"/>
    </location>
</feature>
<dbReference type="InterPro" id="IPR012337">
    <property type="entry name" value="RNaseH-like_sf"/>
</dbReference>
<evidence type="ECO:0000256" key="2">
    <source>
        <dbReference type="ARBA" id="ARBA00022612"/>
    </source>
</evidence>
<dbReference type="GO" id="GO:0003676">
    <property type="term" value="F:nucleic acid binding"/>
    <property type="evidence" value="ECO:0007669"/>
    <property type="project" value="InterPro"/>
</dbReference>
<keyword evidence="3" id="KW-0645">Protease</keyword>
<dbReference type="Pfam" id="PF00098">
    <property type="entry name" value="zf-CCHC"/>
    <property type="match status" value="1"/>
</dbReference>
<keyword evidence="13" id="KW-0695">RNA-directed DNA polymerase</keyword>
<feature type="region of interest" description="Disordered" evidence="19">
    <location>
        <begin position="685"/>
        <end position="738"/>
    </location>
</feature>
<keyword evidence="10" id="KW-0067">ATP-binding</keyword>
<dbReference type="Pfam" id="PF14223">
    <property type="entry name" value="Retrotran_gag_2"/>
    <property type="match status" value="1"/>
</dbReference>
<evidence type="ECO:0000256" key="15">
    <source>
        <dbReference type="ARBA" id="ARBA00023113"/>
    </source>
</evidence>
<dbReference type="InterPro" id="IPR036875">
    <property type="entry name" value="Znf_CCHC_sf"/>
</dbReference>
<keyword evidence="18" id="KW-0863">Zinc-finger</keyword>
<keyword evidence="5" id="KW-0479">Metal-binding</keyword>
<dbReference type="Pfam" id="PF07727">
    <property type="entry name" value="RVT_2"/>
    <property type="match status" value="1"/>
</dbReference>
<dbReference type="InterPro" id="IPR001584">
    <property type="entry name" value="Integrase_cat-core"/>
</dbReference>
<dbReference type="GO" id="GO:0004519">
    <property type="term" value="F:endonuclease activity"/>
    <property type="evidence" value="ECO:0007669"/>
    <property type="project" value="UniProtKB-KW"/>
</dbReference>
<dbReference type="InterPro" id="IPR036397">
    <property type="entry name" value="RNaseH_sf"/>
</dbReference>
<dbReference type="Gene3D" id="3.30.420.10">
    <property type="entry name" value="Ribonuclease H-like superfamily/Ribonuclease H"/>
    <property type="match status" value="1"/>
</dbReference>
<dbReference type="SUPFAM" id="SSF56672">
    <property type="entry name" value="DNA/RNA polymerases"/>
    <property type="match status" value="1"/>
</dbReference>
<dbReference type="Gene3D" id="4.10.60.10">
    <property type="entry name" value="Zinc finger, CCHC-type"/>
    <property type="match status" value="1"/>
</dbReference>
<evidence type="ECO:0000256" key="11">
    <source>
        <dbReference type="ARBA" id="ARBA00022842"/>
    </source>
</evidence>
<gene>
    <name evidence="22" type="primary">POLX_1528</name>
    <name evidence="22" type="ORF">AVEN_84277_1</name>
</gene>
<feature type="compositionally biased region" description="Basic and acidic residues" evidence="19">
    <location>
        <begin position="703"/>
        <end position="731"/>
    </location>
</feature>
<evidence type="ECO:0000256" key="10">
    <source>
        <dbReference type="ARBA" id="ARBA00022840"/>
    </source>
</evidence>
<dbReference type="SUPFAM" id="SSF57756">
    <property type="entry name" value="Retrovirus zinc finger-like domains"/>
    <property type="match status" value="1"/>
</dbReference>
<dbReference type="SMART" id="SM00343">
    <property type="entry name" value="ZnF_C2HC"/>
    <property type="match status" value="2"/>
</dbReference>
<dbReference type="PANTHER" id="PTHR42648:SF11">
    <property type="entry name" value="TRANSPOSON TY4-P GAG-POL POLYPROTEIN"/>
    <property type="match status" value="1"/>
</dbReference>
<evidence type="ECO:0000256" key="16">
    <source>
        <dbReference type="ARBA" id="ARBA00023172"/>
    </source>
</evidence>
<dbReference type="AlphaFoldDB" id="A0A4Y2NTT3"/>
<evidence type="ECO:0000256" key="9">
    <source>
        <dbReference type="ARBA" id="ARBA00022801"/>
    </source>
</evidence>
<evidence type="ECO:0000313" key="22">
    <source>
        <dbReference type="EMBL" id="GBN42273.1"/>
    </source>
</evidence>
<dbReference type="Pfam" id="PF00665">
    <property type="entry name" value="rve"/>
    <property type="match status" value="1"/>
</dbReference>
<keyword evidence="6" id="KW-0547">Nucleotide-binding</keyword>
<dbReference type="InterPro" id="IPR057670">
    <property type="entry name" value="SH3_retrovirus"/>
</dbReference>
<keyword evidence="2" id="KW-1188">Viral release from host cell</keyword>
<evidence type="ECO:0000256" key="19">
    <source>
        <dbReference type="SAM" id="MobiDB-lite"/>
    </source>
</evidence>
<evidence type="ECO:0000256" key="7">
    <source>
        <dbReference type="ARBA" id="ARBA00022750"/>
    </source>
</evidence>
<evidence type="ECO:0000259" key="20">
    <source>
        <dbReference type="PROSITE" id="PS50158"/>
    </source>
</evidence>
<dbReference type="InterPro" id="IPR054722">
    <property type="entry name" value="PolX-like_BBD"/>
</dbReference>
<evidence type="ECO:0000256" key="18">
    <source>
        <dbReference type="PROSITE-ProRule" id="PRU00047"/>
    </source>
</evidence>
<feature type="domain" description="CCHC-type" evidence="20">
    <location>
        <begin position="213"/>
        <end position="228"/>
    </location>
</feature>
<dbReference type="GO" id="GO:0042575">
    <property type="term" value="C:DNA polymerase complex"/>
    <property type="evidence" value="ECO:0007669"/>
    <property type="project" value="UniProtKB-ARBA"/>
</dbReference>
<evidence type="ECO:0000256" key="4">
    <source>
        <dbReference type="ARBA" id="ARBA00022722"/>
    </source>
</evidence>
<evidence type="ECO:0000256" key="5">
    <source>
        <dbReference type="ARBA" id="ARBA00022723"/>
    </source>
</evidence>
<evidence type="ECO:0000256" key="13">
    <source>
        <dbReference type="ARBA" id="ARBA00022918"/>
    </source>
</evidence>
<evidence type="ECO:0000256" key="17">
    <source>
        <dbReference type="ARBA" id="ARBA00023268"/>
    </source>
</evidence>
<keyword evidence="15" id="KW-0917">Virion maturation</keyword>
<dbReference type="EMBL" id="BGPR01009787">
    <property type="protein sequence ID" value="GBN42273.1"/>
    <property type="molecule type" value="Genomic_DNA"/>
</dbReference>
<keyword evidence="12" id="KW-0229">DNA integration</keyword>
<dbReference type="InterPro" id="IPR043502">
    <property type="entry name" value="DNA/RNA_pol_sf"/>
</dbReference>
<dbReference type="OrthoDB" id="6819030at2759"/>
<keyword evidence="14" id="KW-0548">Nucleotidyltransferase</keyword>
<proteinExistence type="predicted"/>
<dbReference type="GO" id="GO:0015074">
    <property type="term" value="P:DNA integration"/>
    <property type="evidence" value="ECO:0007669"/>
    <property type="project" value="UniProtKB-KW"/>
</dbReference>
<dbReference type="SUPFAM" id="SSF53098">
    <property type="entry name" value="Ribonuclease H-like"/>
    <property type="match status" value="1"/>
</dbReference>
<dbReference type="GO" id="GO:0003887">
    <property type="term" value="F:DNA-directed DNA polymerase activity"/>
    <property type="evidence" value="ECO:0007669"/>
    <property type="project" value="UniProtKB-KW"/>
</dbReference>
<dbReference type="Pfam" id="PF13976">
    <property type="entry name" value="gag_pre-integrs"/>
    <property type="match status" value="1"/>
</dbReference>
<dbReference type="PANTHER" id="PTHR42648">
    <property type="entry name" value="TRANSPOSASE, PUTATIVE-RELATED"/>
    <property type="match status" value="1"/>
</dbReference>
<keyword evidence="17" id="KW-0511">Multifunctional enzyme</keyword>
<accession>A0A4Y2NTT3</accession>
<feature type="compositionally biased region" description="Acidic residues" evidence="19">
    <location>
        <begin position="689"/>
        <end position="702"/>
    </location>
</feature>
<dbReference type="GO" id="GO:0006508">
    <property type="term" value="P:proteolysis"/>
    <property type="evidence" value="ECO:0007669"/>
    <property type="project" value="UniProtKB-KW"/>
</dbReference>
<dbReference type="InterPro" id="IPR025724">
    <property type="entry name" value="GAG-pre-integrase_dom"/>
</dbReference>
<keyword evidence="18" id="KW-0862">Zinc</keyword>
<evidence type="ECO:0000256" key="6">
    <source>
        <dbReference type="ARBA" id="ARBA00022741"/>
    </source>
</evidence>
<dbReference type="GO" id="GO:0003964">
    <property type="term" value="F:RNA-directed DNA polymerase activity"/>
    <property type="evidence" value="ECO:0007669"/>
    <property type="project" value="UniProtKB-KW"/>
</dbReference>
<dbReference type="GO" id="GO:0004190">
    <property type="term" value="F:aspartic-type endopeptidase activity"/>
    <property type="evidence" value="ECO:0007669"/>
    <property type="project" value="UniProtKB-KW"/>
</dbReference>
<evidence type="ECO:0000256" key="1">
    <source>
        <dbReference type="ARBA" id="ARBA00002180"/>
    </source>
</evidence>
<dbReference type="Proteomes" id="UP000499080">
    <property type="component" value="Unassembled WGS sequence"/>
</dbReference>
<evidence type="ECO:0000259" key="21">
    <source>
        <dbReference type="PROSITE" id="PS50994"/>
    </source>
</evidence>
<evidence type="ECO:0000256" key="8">
    <source>
        <dbReference type="ARBA" id="ARBA00022759"/>
    </source>
</evidence>
<keyword evidence="23" id="KW-1185">Reference proteome</keyword>
<dbReference type="PROSITE" id="PS50994">
    <property type="entry name" value="INTEGRASE"/>
    <property type="match status" value="1"/>
</dbReference>
<feature type="domain" description="Integrase catalytic" evidence="21">
    <location>
        <begin position="450"/>
        <end position="611"/>
    </location>
</feature>
<keyword evidence="4" id="KW-0540">Nuclease</keyword>
<dbReference type="PROSITE" id="PS50158">
    <property type="entry name" value="ZF_CCHC"/>
    <property type="match status" value="2"/>
</dbReference>
<comment type="caution">
    <text evidence="22">The sequence shown here is derived from an EMBL/GenBank/DDBJ whole genome shotgun (WGS) entry which is preliminary data.</text>
</comment>
<keyword evidence="14" id="KW-0808">Transferase</keyword>
<dbReference type="GO" id="GO:0006310">
    <property type="term" value="P:DNA recombination"/>
    <property type="evidence" value="ECO:0007669"/>
    <property type="project" value="UniProtKB-KW"/>
</dbReference>
<evidence type="ECO:0000256" key="14">
    <source>
        <dbReference type="ARBA" id="ARBA00022932"/>
    </source>
</evidence>
<dbReference type="GO" id="GO:0005524">
    <property type="term" value="F:ATP binding"/>
    <property type="evidence" value="ECO:0007669"/>
    <property type="project" value="UniProtKB-KW"/>
</dbReference>
<protein>
    <submittedName>
        <fullName evidence="22">Retrovirus-related Pol polyprotein from transposon TNT 1-94</fullName>
    </submittedName>
</protein>